<dbReference type="InterPro" id="IPR021109">
    <property type="entry name" value="Peptidase_aspartic_dom_sf"/>
</dbReference>
<organism evidence="1 2">
    <name type="scientific">candidate division KSB3 bacterium</name>
    <dbReference type="NCBI Taxonomy" id="2044937"/>
    <lineage>
        <taxon>Bacteria</taxon>
        <taxon>candidate division KSB3</taxon>
    </lineage>
</organism>
<evidence type="ECO:0008006" key="3">
    <source>
        <dbReference type="Google" id="ProtNLM"/>
    </source>
</evidence>
<protein>
    <recommendedName>
        <fullName evidence="3">Peptidase A2 domain-containing protein</fullName>
    </recommendedName>
</protein>
<evidence type="ECO:0000313" key="1">
    <source>
        <dbReference type="EMBL" id="PIE34967.1"/>
    </source>
</evidence>
<dbReference type="AlphaFoldDB" id="A0A2G6KH26"/>
<comment type="caution">
    <text evidence="1">The sequence shown here is derived from an EMBL/GenBank/DDBJ whole genome shotgun (WGS) entry which is preliminary data.</text>
</comment>
<evidence type="ECO:0000313" key="2">
    <source>
        <dbReference type="Proteomes" id="UP000230821"/>
    </source>
</evidence>
<sequence>MERIAYTGSGLPYVDVTLTYHDQSISRPALVDSGSTLNVLPHDIGFELGLDWDAQTFPIEMEGVLRRVPAFAIQLTAQIGEFPSFQLHFAWLRRTSATLPIILGQMNFFQQFQVIFNGRSGFFELEQLV</sequence>
<accession>A0A2G6KH26</accession>
<name>A0A2G6KH26_9BACT</name>
<gene>
    <name evidence="1" type="ORF">CSA56_06085</name>
</gene>
<dbReference type="Proteomes" id="UP000230821">
    <property type="component" value="Unassembled WGS sequence"/>
</dbReference>
<proteinExistence type="predicted"/>
<dbReference type="Gene3D" id="2.40.70.10">
    <property type="entry name" value="Acid Proteases"/>
    <property type="match status" value="1"/>
</dbReference>
<reference evidence="1 2" key="1">
    <citation type="submission" date="2017-10" db="EMBL/GenBank/DDBJ databases">
        <title>Novel microbial diversity and functional potential in the marine mammal oral microbiome.</title>
        <authorList>
            <person name="Dudek N.K."/>
            <person name="Sun C.L."/>
            <person name="Burstein D."/>
            <person name="Kantor R.S."/>
            <person name="Aliaga Goltsman D.S."/>
            <person name="Bik E.M."/>
            <person name="Thomas B.C."/>
            <person name="Banfield J.F."/>
            <person name="Relman D.A."/>
        </authorList>
    </citation>
    <scope>NUCLEOTIDE SEQUENCE [LARGE SCALE GENOMIC DNA]</scope>
    <source>
        <strain evidence="1">DOLJORAL78_47_16</strain>
    </source>
</reference>
<dbReference type="EMBL" id="PDSK01000069">
    <property type="protein sequence ID" value="PIE34967.1"/>
    <property type="molecule type" value="Genomic_DNA"/>
</dbReference>